<feature type="domain" description="RING-type" evidence="2">
    <location>
        <begin position="151"/>
        <end position="197"/>
    </location>
</feature>
<dbReference type="PANTHER" id="PTHR45676">
    <property type="entry name" value="RING-H2 FINGER PROTEIN ATL51-RELATED"/>
    <property type="match status" value="1"/>
</dbReference>
<organism evidence="3 4">
    <name type="scientific">Perilla frutescens var. hirtella</name>
    <name type="common">Perilla citriodora</name>
    <name type="synonym">Perilla setoyensis</name>
    <dbReference type="NCBI Taxonomy" id="608512"/>
    <lineage>
        <taxon>Eukaryota</taxon>
        <taxon>Viridiplantae</taxon>
        <taxon>Streptophyta</taxon>
        <taxon>Embryophyta</taxon>
        <taxon>Tracheophyta</taxon>
        <taxon>Spermatophyta</taxon>
        <taxon>Magnoliopsida</taxon>
        <taxon>eudicotyledons</taxon>
        <taxon>Gunneridae</taxon>
        <taxon>Pentapetalae</taxon>
        <taxon>asterids</taxon>
        <taxon>lamiids</taxon>
        <taxon>Lamiales</taxon>
        <taxon>Lamiaceae</taxon>
        <taxon>Nepetoideae</taxon>
        <taxon>Elsholtzieae</taxon>
        <taxon>Perilla</taxon>
    </lineage>
</organism>
<evidence type="ECO:0000313" key="3">
    <source>
        <dbReference type="EMBL" id="KAH6824642.1"/>
    </source>
</evidence>
<dbReference type="SUPFAM" id="SSF57850">
    <property type="entry name" value="RING/U-box"/>
    <property type="match status" value="1"/>
</dbReference>
<sequence>MDGHDYFSKSQKLASCIITNRSWIYSPSPCAVLDIFFKFYLKFEDEKWIEDEDSLVFIGRSDAGVRSGAYAQTTIDKLSFTKIHDSIEKVLERLGVQDCCWEELILFAWDDVYARFGTKPITGTNVFDIDIEVVVRRPHVSIGGSLRGSSCSICLEDLDFSGSGGRPLLRLPACSHFFHRCCIHKWLSNSDRCPLCRRDVNISALPCDRKRVRY</sequence>
<dbReference type="InterPro" id="IPR001841">
    <property type="entry name" value="Znf_RING"/>
</dbReference>
<dbReference type="EMBL" id="SDAM02000323">
    <property type="protein sequence ID" value="KAH6824642.1"/>
    <property type="molecule type" value="Genomic_DNA"/>
</dbReference>
<accession>A0AAD4IZV6</accession>
<protein>
    <recommendedName>
        <fullName evidence="2">RING-type domain-containing protein</fullName>
    </recommendedName>
</protein>
<name>A0AAD4IZV6_PERFH</name>
<dbReference type="PANTHER" id="PTHR45676:SF178">
    <property type="entry name" value="RING-TYPE E3 UBIQUITIN TRANSFERASE"/>
    <property type="match status" value="1"/>
</dbReference>
<dbReference type="Gene3D" id="3.30.40.10">
    <property type="entry name" value="Zinc/RING finger domain, C3HC4 (zinc finger)"/>
    <property type="match status" value="1"/>
</dbReference>
<keyword evidence="4" id="KW-1185">Reference proteome</keyword>
<evidence type="ECO:0000259" key="2">
    <source>
        <dbReference type="PROSITE" id="PS50089"/>
    </source>
</evidence>
<dbReference type="GO" id="GO:0016567">
    <property type="term" value="P:protein ubiquitination"/>
    <property type="evidence" value="ECO:0007669"/>
    <property type="project" value="TreeGrafter"/>
</dbReference>
<proteinExistence type="predicted"/>
<reference evidence="3 4" key="1">
    <citation type="journal article" date="2021" name="Nat. Commun.">
        <title>Incipient diploidization of the medicinal plant Perilla within 10,000 years.</title>
        <authorList>
            <person name="Zhang Y."/>
            <person name="Shen Q."/>
            <person name="Leng L."/>
            <person name="Zhang D."/>
            <person name="Chen S."/>
            <person name="Shi Y."/>
            <person name="Ning Z."/>
            <person name="Chen S."/>
        </authorList>
    </citation>
    <scope>NUCLEOTIDE SEQUENCE [LARGE SCALE GENOMIC DNA]</scope>
    <source>
        <strain evidence="4">cv. PC099</strain>
    </source>
</reference>
<dbReference type="Proteomes" id="UP001190926">
    <property type="component" value="Unassembled WGS sequence"/>
</dbReference>
<dbReference type="Pfam" id="PF13639">
    <property type="entry name" value="zf-RING_2"/>
    <property type="match status" value="1"/>
</dbReference>
<dbReference type="InterPro" id="IPR013083">
    <property type="entry name" value="Znf_RING/FYVE/PHD"/>
</dbReference>
<evidence type="ECO:0000256" key="1">
    <source>
        <dbReference type="PROSITE-ProRule" id="PRU00175"/>
    </source>
</evidence>
<keyword evidence="1" id="KW-0862">Zinc</keyword>
<dbReference type="AlphaFoldDB" id="A0AAD4IZV6"/>
<gene>
    <name evidence="3" type="ORF">C2S53_014002</name>
</gene>
<dbReference type="PROSITE" id="PS50089">
    <property type="entry name" value="ZF_RING_2"/>
    <property type="match status" value="1"/>
</dbReference>
<evidence type="ECO:0000313" key="4">
    <source>
        <dbReference type="Proteomes" id="UP001190926"/>
    </source>
</evidence>
<keyword evidence="1" id="KW-0479">Metal-binding</keyword>
<keyword evidence="1" id="KW-0863">Zinc-finger</keyword>
<dbReference type="GO" id="GO:0008270">
    <property type="term" value="F:zinc ion binding"/>
    <property type="evidence" value="ECO:0007669"/>
    <property type="project" value="UniProtKB-KW"/>
</dbReference>
<comment type="caution">
    <text evidence="3">The sequence shown here is derived from an EMBL/GenBank/DDBJ whole genome shotgun (WGS) entry which is preliminary data.</text>
</comment>
<dbReference type="SMART" id="SM00184">
    <property type="entry name" value="RING"/>
    <property type="match status" value="1"/>
</dbReference>